<feature type="compositionally biased region" description="Basic and acidic residues" evidence="1">
    <location>
        <begin position="212"/>
        <end position="223"/>
    </location>
</feature>
<comment type="caution">
    <text evidence="2">The sequence shown here is derived from an EMBL/GenBank/DDBJ whole genome shotgun (WGS) entry which is preliminary data.</text>
</comment>
<name>A0ABN9LCC7_9NEOB</name>
<dbReference type="Proteomes" id="UP001176940">
    <property type="component" value="Unassembled WGS sequence"/>
</dbReference>
<proteinExistence type="predicted"/>
<protein>
    <submittedName>
        <fullName evidence="2">Uncharacterized protein</fullName>
    </submittedName>
</protein>
<gene>
    <name evidence="2" type="ORF">RIMI_LOCUS7653451</name>
</gene>
<feature type="region of interest" description="Disordered" evidence="1">
    <location>
        <begin position="196"/>
        <end position="223"/>
    </location>
</feature>
<evidence type="ECO:0000313" key="2">
    <source>
        <dbReference type="EMBL" id="CAJ0938609.1"/>
    </source>
</evidence>
<keyword evidence="3" id="KW-1185">Reference proteome</keyword>
<reference evidence="2" key="1">
    <citation type="submission" date="2023-07" db="EMBL/GenBank/DDBJ databases">
        <authorList>
            <person name="Stuckert A."/>
        </authorList>
    </citation>
    <scope>NUCLEOTIDE SEQUENCE</scope>
</reference>
<evidence type="ECO:0000256" key="1">
    <source>
        <dbReference type="SAM" id="MobiDB-lite"/>
    </source>
</evidence>
<evidence type="ECO:0000313" key="3">
    <source>
        <dbReference type="Proteomes" id="UP001176940"/>
    </source>
</evidence>
<dbReference type="EMBL" id="CAUEEQ010014648">
    <property type="protein sequence ID" value="CAJ0938609.1"/>
    <property type="molecule type" value="Genomic_DNA"/>
</dbReference>
<sequence length="223" mass="24910">MTPPPPPVLEVSPNPLSITQLGLRNKSSFRPPHGLHAVETFIDFINKSFHDLRDDIEKGRLHFPPNLSAVENQPLRTLQEDGSLIIKPADKGGALVVMDKSLYLSEIIRQLQNESIYSKLTRDPVSDILAKIEFILKKYSTMGILDSKTIEFLTKRNPITPVVAGLRDALLKQTLQERLRANPRMSFLEVGAEARARESKQEQGMAAFDGEGLERGDARSART</sequence>
<organism evidence="2 3">
    <name type="scientific">Ranitomeya imitator</name>
    <name type="common">mimic poison frog</name>
    <dbReference type="NCBI Taxonomy" id="111125"/>
    <lineage>
        <taxon>Eukaryota</taxon>
        <taxon>Metazoa</taxon>
        <taxon>Chordata</taxon>
        <taxon>Craniata</taxon>
        <taxon>Vertebrata</taxon>
        <taxon>Euteleostomi</taxon>
        <taxon>Amphibia</taxon>
        <taxon>Batrachia</taxon>
        <taxon>Anura</taxon>
        <taxon>Neobatrachia</taxon>
        <taxon>Hyloidea</taxon>
        <taxon>Dendrobatidae</taxon>
        <taxon>Dendrobatinae</taxon>
        <taxon>Ranitomeya</taxon>
    </lineage>
</organism>
<accession>A0ABN9LCC7</accession>